<dbReference type="PROSITE" id="PS50943">
    <property type="entry name" value="HTH_CROC1"/>
    <property type="match status" value="1"/>
</dbReference>
<reference evidence="3 4" key="1">
    <citation type="submission" date="2016-10" db="EMBL/GenBank/DDBJ databases">
        <authorList>
            <person name="de Groot N.N."/>
        </authorList>
    </citation>
    <scope>NUCLEOTIDE SEQUENCE [LARGE SCALE GENOMIC DNA]</scope>
    <source>
        <strain evidence="3 4">R-24608</strain>
    </source>
</reference>
<sequence>MSYGAEFNPNRLGLARRRRGLTKRKLAELIGADVRAVTAYESGEYKPERERLLALADQLHFPVQFFVGSDVEEVTPDVVSFRSMSKMTAGQRDAALGAGAVALMLNEWIEQRFELPAAQLPDLSHESSPAAAAAALRRIWGLGELPIKNMVHLLEARGVRVFSLSLDTAHVDAYSMWHASTPFVFLNTIKSCERSRFDAAHELGHLVLHRHAGPKVKDAERQANEFASAFLMPEGSVLANAPVMATVDQLVSHKVFWTVSVAALAYRLKDLKLVNEWHYRSLCIEMAQRGYQKSEPNSAPRETSQVFQKVFAALREDGMTRADIADQLAVHVNELDELVFGLALTALVGDAQAQSRPRRPVLQVIEGGRD</sequence>
<dbReference type="PANTHER" id="PTHR43236:SF1">
    <property type="entry name" value="BLL7220 PROTEIN"/>
    <property type="match status" value="1"/>
</dbReference>
<dbReference type="STRING" id="343013.SAMN04489707_10695"/>
<dbReference type="Gene3D" id="1.10.10.2910">
    <property type="match status" value="1"/>
</dbReference>
<dbReference type="Pfam" id="PF01381">
    <property type="entry name" value="HTH_3"/>
    <property type="match status" value="1"/>
</dbReference>
<organism evidence="3 4">
    <name type="scientific">Paenacidovorax caeni</name>
    <dbReference type="NCBI Taxonomy" id="343013"/>
    <lineage>
        <taxon>Bacteria</taxon>
        <taxon>Pseudomonadati</taxon>
        <taxon>Pseudomonadota</taxon>
        <taxon>Betaproteobacteria</taxon>
        <taxon>Burkholderiales</taxon>
        <taxon>Comamonadaceae</taxon>
        <taxon>Paenacidovorax</taxon>
    </lineage>
</organism>
<keyword evidence="4" id="KW-1185">Reference proteome</keyword>
<dbReference type="OrthoDB" id="9794834at2"/>
<comment type="similarity">
    <text evidence="1">Belongs to the short-chain fatty acyl-CoA assimilation regulator (ScfR) family.</text>
</comment>
<dbReference type="SUPFAM" id="SSF47413">
    <property type="entry name" value="lambda repressor-like DNA-binding domains"/>
    <property type="match status" value="1"/>
</dbReference>
<dbReference type="InterPro" id="IPR052345">
    <property type="entry name" value="Rad_response_metalloprotease"/>
</dbReference>
<evidence type="ECO:0000313" key="3">
    <source>
        <dbReference type="EMBL" id="SFV00279.1"/>
    </source>
</evidence>
<dbReference type="InterPro" id="IPR010982">
    <property type="entry name" value="Lambda_DNA-bd_dom_sf"/>
</dbReference>
<feature type="domain" description="HTH cro/C1-type" evidence="2">
    <location>
        <begin position="15"/>
        <end position="66"/>
    </location>
</feature>
<name>A0A1I7KS59_9BURK</name>
<dbReference type="SMART" id="SM00530">
    <property type="entry name" value="HTH_XRE"/>
    <property type="match status" value="1"/>
</dbReference>
<dbReference type="CDD" id="cd00093">
    <property type="entry name" value="HTH_XRE"/>
    <property type="match status" value="1"/>
</dbReference>
<evidence type="ECO:0000256" key="1">
    <source>
        <dbReference type="ARBA" id="ARBA00007227"/>
    </source>
</evidence>
<dbReference type="RefSeq" id="WP_054258000.1">
    <property type="nucleotide sequence ID" value="NZ_CYIG01000074.1"/>
</dbReference>
<dbReference type="AlphaFoldDB" id="A0A1I7KS59"/>
<accession>A0A1I7KS59</accession>
<dbReference type="InterPro" id="IPR001387">
    <property type="entry name" value="Cro/C1-type_HTH"/>
</dbReference>
<evidence type="ECO:0000313" key="4">
    <source>
        <dbReference type="Proteomes" id="UP000183656"/>
    </source>
</evidence>
<gene>
    <name evidence="3" type="ORF">SAMN04489707_10695</name>
</gene>
<dbReference type="EMBL" id="FPBX01000069">
    <property type="protein sequence ID" value="SFV00279.1"/>
    <property type="molecule type" value="Genomic_DNA"/>
</dbReference>
<dbReference type="InterPro" id="IPR010359">
    <property type="entry name" value="IrrE_HExxH"/>
</dbReference>
<dbReference type="Pfam" id="PF06114">
    <property type="entry name" value="Peptidase_M78"/>
    <property type="match status" value="1"/>
</dbReference>
<dbReference type="PANTHER" id="PTHR43236">
    <property type="entry name" value="ANTITOXIN HIGA1"/>
    <property type="match status" value="1"/>
</dbReference>
<evidence type="ECO:0000259" key="2">
    <source>
        <dbReference type="PROSITE" id="PS50943"/>
    </source>
</evidence>
<dbReference type="Gene3D" id="1.10.260.40">
    <property type="entry name" value="lambda repressor-like DNA-binding domains"/>
    <property type="match status" value="1"/>
</dbReference>
<proteinExistence type="inferred from homology"/>
<dbReference type="GO" id="GO:0003677">
    <property type="term" value="F:DNA binding"/>
    <property type="evidence" value="ECO:0007669"/>
    <property type="project" value="InterPro"/>
</dbReference>
<protein>
    <submittedName>
        <fullName evidence="3">Zn-dependent peptidase ImmA, M78 family</fullName>
    </submittedName>
</protein>
<dbReference type="Proteomes" id="UP000183656">
    <property type="component" value="Unassembled WGS sequence"/>
</dbReference>